<organism evidence="1 2">
    <name type="scientific">Paramecium octaurelia</name>
    <dbReference type="NCBI Taxonomy" id="43137"/>
    <lineage>
        <taxon>Eukaryota</taxon>
        <taxon>Sar</taxon>
        <taxon>Alveolata</taxon>
        <taxon>Ciliophora</taxon>
        <taxon>Intramacronucleata</taxon>
        <taxon>Oligohymenophorea</taxon>
        <taxon>Peniculida</taxon>
        <taxon>Parameciidae</taxon>
        <taxon>Paramecium</taxon>
    </lineage>
</organism>
<keyword evidence="2" id="KW-1185">Reference proteome</keyword>
<dbReference type="EMBL" id="CAJJDP010000050">
    <property type="protein sequence ID" value="CAD8167801.1"/>
    <property type="molecule type" value="Genomic_DNA"/>
</dbReference>
<dbReference type="AlphaFoldDB" id="A0A8S1USY1"/>
<accession>A0A8S1USY1</accession>
<proteinExistence type="predicted"/>
<dbReference type="Proteomes" id="UP000683925">
    <property type="component" value="Unassembled WGS sequence"/>
</dbReference>
<comment type="caution">
    <text evidence="1">The sequence shown here is derived from an EMBL/GenBank/DDBJ whole genome shotgun (WGS) entry which is preliminary data.</text>
</comment>
<evidence type="ECO:0000313" key="1">
    <source>
        <dbReference type="EMBL" id="CAD8167801.1"/>
    </source>
</evidence>
<sequence length="59" mass="7100">MNYRIKKVRIQSFKTQKKENKTKVIEMRLKHIDQIMDFKSTVEKLGKKLQSNKSPNSYN</sequence>
<reference evidence="1" key="1">
    <citation type="submission" date="2021-01" db="EMBL/GenBank/DDBJ databases">
        <authorList>
            <consortium name="Genoscope - CEA"/>
            <person name="William W."/>
        </authorList>
    </citation>
    <scope>NUCLEOTIDE SEQUENCE</scope>
</reference>
<gene>
    <name evidence="1" type="ORF">POCTA_138.1.T0500284</name>
</gene>
<name>A0A8S1USY1_PAROT</name>
<evidence type="ECO:0000313" key="2">
    <source>
        <dbReference type="Proteomes" id="UP000683925"/>
    </source>
</evidence>
<protein>
    <submittedName>
        <fullName evidence="1">Uncharacterized protein</fullName>
    </submittedName>
</protein>